<accession>A0ABR4I1P9</accession>
<sequence>MSEQTRIGYDFTTEQLFVNRTQSGETGFEGSFSSVYYAPLNSNDGNITLRAHVDWSSVKVFGGIGEVLLTAQIFPSDDSVDAYLFSTGGSTSGLELRAQQVQSVWN</sequence>
<feature type="domain" description="Glycosyl hydrolase family 32 C-terminal" evidence="1">
    <location>
        <begin position="2"/>
        <end position="94"/>
    </location>
</feature>
<dbReference type="Proteomes" id="UP001610334">
    <property type="component" value="Unassembled WGS sequence"/>
</dbReference>
<dbReference type="InterPro" id="IPR013320">
    <property type="entry name" value="ConA-like_dom_sf"/>
</dbReference>
<gene>
    <name evidence="2" type="ORF">BJX63DRAFT_427670</name>
</gene>
<keyword evidence="3" id="KW-1185">Reference proteome</keyword>
<dbReference type="Gene3D" id="2.60.120.560">
    <property type="entry name" value="Exo-inulinase, domain 1"/>
    <property type="match status" value="1"/>
</dbReference>
<evidence type="ECO:0000259" key="1">
    <source>
        <dbReference type="Pfam" id="PF08244"/>
    </source>
</evidence>
<proteinExistence type="predicted"/>
<organism evidence="2 3">
    <name type="scientific">Aspergillus granulosus</name>
    <dbReference type="NCBI Taxonomy" id="176169"/>
    <lineage>
        <taxon>Eukaryota</taxon>
        <taxon>Fungi</taxon>
        <taxon>Dikarya</taxon>
        <taxon>Ascomycota</taxon>
        <taxon>Pezizomycotina</taxon>
        <taxon>Eurotiomycetes</taxon>
        <taxon>Eurotiomycetidae</taxon>
        <taxon>Eurotiales</taxon>
        <taxon>Aspergillaceae</taxon>
        <taxon>Aspergillus</taxon>
        <taxon>Aspergillus subgen. Nidulantes</taxon>
    </lineage>
</organism>
<evidence type="ECO:0000313" key="3">
    <source>
        <dbReference type="Proteomes" id="UP001610334"/>
    </source>
</evidence>
<dbReference type="PANTHER" id="PTHR42800">
    <property type="entry name" value="EXOINULINASE INUD (AFU_ORTHOLOGUE AFUA_5G00480)"/>
    <property type="match status" value="1"/>
</dbReference>
<name>A0ABR4I1P9_9EURO</name>
<protein>
    <submittedName>
        <fullName evidence="2">Concanavalin A-like lectin/glucanase domain-containing protein</fullName>
    </submittedName>
</protein>
<dbReference type="InterPro" id="IPR013189">
    <property type="entry name" value="Glyco_hydro_32_C"/>
</dbReference>
<reference evidence="2 3" key="1">
    <citation type="submission" date="2024-07" db="EMBL/GenBank/DDBJ databases">
        <title>Section-level genome sequencing and comparative genomics of Aspergillus sections Usti and Cavernicolus.</title>
        <authorList>
            <consortium name="Lawrence Berkeley National Laboratory"/>
            <person name="Nybo J.L."/>
            <person name="Vesth T.C."/>
            <person name="Theobald S."/>
            <person name="Frisvad J.C."/>
            <person name="Larsen T.O."/>
            <person name="Kjaerboelling I."/>
            <person name="Rothschild-Mancinelli K."/>
            <person name="Lyhne E.K."/>
            <person name="Kogle M.E."/>
            <person name="Barry K."/>
            <person name="Clum A."/>
            <person name="Na H."/>
            <person name="Ledsgaard L."/>
            <person name="Lin J."/>
            <person name="Lipzen A."/>
            <person name="Kuo A."/>
            <person name="Riley R."/>
            <person name="Mondo S."/>
            <person name="Labutti K."/>
            <person name="Haridas S."/>
            <person name="Pangalinan J."/>
            <person name="Salamov A.A."/>
            <person name="Simmons B.A."/>
            <person name="Magnuson J.K."/>
            <person name="Chen J."/>
            <person name="Drula E."/>
            <person name="Henrissat B."/>
            <person name="Wiebenga A."/>
            <person name="Lubbers R.J."/>
            <person name="Gomes A.C."/>
            <person name="Makela M.R."/>
            <person name="Stajich J."/>
            <person name="Grigoriev I.V."/>
            <person name="Mortensen U.H."/>
            <person name="De Vries R.P."/>
            <person name="Baker S.E."/>
            <person name="Andersen M.R."/>
        </authorList>
    </citation>
    <scope>NUCLEOTIDE SEQUENCE [LARGE SCALE GENOMIC DNA]</scope>
    <source>
        <strain evidence="2 3">CBS 588.65</strain>
    </source>
</reference>
<comment type="caution">
    <text evidence="2">The sequence shown here is derived from an EMBL/GenBank/DDBJ whole genome shotgun (WGS) entry which is preliminary data.</text>
</comment>
<dbReference type="SUPFAM" id="SSF49899">
    <property type="entry name" value="Concanavalin A-like lectins/glucanases"/>
    <property type="match status" value="1"/>
</dbReference>
<dbReference type="PANTHER" id="PTHR42800:SF1">
    <property type="entry name" value="EXOINULINASE INUD (AFU_ORTHOLOGUE AFUA_5G00480)"/>
    <property type="match status" value="1"/>
</dbReference>
<evidence type="ECO:0000313" key="2">
    <source>
        <dbReference type="EMBL" id="KAL2821673.1"/>
    </source>
</evidence>
<dbReference type="Pfam" id="PF08244">
    <property type="entry name" value="Glyco_hydro_32C"/>
    <property type="match status" value="1"/>
</dbReference>
<dbReference type="EMBL" id="JBFXLT010000004">
    <property type="protein sequence ID" value="KAL2821673.1"/>
    <property type="molecule type" value="Genomic_DNA"/>
</dbReference>